<dbReference type="Gene3D" id="1.20.120.160">
    <property type="entry name" value="HPT domain"/>
    <property type="match status" value="1"/>
</dbReference>
<keyword evidence="6" id="KW-1185">Reference proteome</keyword>
<dbReference type="OrthoDB" id="9812260at2"/>
<protein>
    <submittedName>
        <fullName evidence="5">Hpt domain-containing protein</fullName>
    </submittedName>
</protein>
<keyword evidence="2" id="KW-0902">Two-component regulatory system</keyword>
<dbReference type="AlphaFoldDB" id="A0A1I6H6K0"/>
<dbReference type="RefSeq" id="WP_091990033.1">
    <property type="nucleotide sequence ID" value="NZ_FOYV01000001.1"/>
</dbReference>
<dbReference type="InterPro" id="IPR050595">
    <property type="entry name" value="Bact_response_regulator"/>
</dbReference>
<evidence type="ECO:0000256" key="2">
    <source>
        <dbReference type="ARBA" id="ARBA00023012"/>
    </source>
</evidence>
<dbReference type="InterPro" id="IPR008207">
    <property type="entry name" value="Sig_transdc_His_kin_Hpt_dom"/>
</dbReference>
<dbReference type="PANTHER" id="PTHR44591">
    <property type="entry name" value="STRESS RESPONSE REGULATOR PROTEIN 1"/>
    <property type="match status" value="1"/>
</dbReference>
<dbReference type="SUPFAM" id="SSF47226">
    <property type="entry name" value="Histidine-containing phosphotransfer domain, HPT domain"/>
    <property type="match status" value="1"/>
</dbReference>
<gene>
    <name evidence="5" type="ORF">SAMN04488073_2391</name>
</gene>
<dbReference type="STRING" id="375760.SAMN04488073_2391"/>
<dbReference type="GO" id="GO:0000160">
    <property type="term" value="P:phosphorelay signal transduction system"/>
    <property type="evidence" value="ECO:0007669"/>
    <property type="project" value="UniProtKB-KW"/>
</dbReference>
<dbReference type="Pfam" id="PF00072">
    <property type="entry name" value="Response_reg"/>
    <property type="match status" value="2"/>
</dbReference>
<dbReference type="SUPFAM" id="SSF52172">
    <property type="entry name" value="CheY-like"/>
    <property type="match status" value="2"/>
</dbReference>
<dbReference type="InterPro" id="IPR011006">
    <property type="entry name" value="CheY-like_superfamily"/>
</dbReference>
<feature type="modified residue" description="4-aspartylphosphate" evidence="3">
    <location>
        <position position="183"/>
    </location>
</feature>
<dbReference type="SMART" id="SM00448">
    <property type="entry name" value="REC"/>
    <property type="match status" value="2"/>
</dbReference>
<evidence type="ECO:0000313" key="6">
    <source>
        <dbReference type="Proteomes" id="UP000199290"/>
    </source>
</evidence>
<keyword evidence="1 3" id="KW-0597">Phosphoprotein</keyword>
<dbReference type="CDD" id="cd17574">
    <property type="entry name" value="REC_OmpR"/>
    <property type="match status" value="1"/>
</dbReference>
<dbReference type="InterPro" id="IPR036641">
    <property type="entry name" value="HPT_dom_sf"/>
</dbReference>
<feature type="modified residue" description="4-aspartylphosphate" evidence="3">
    <location>
        <position position="309"/>
    </location>
</feature>
<evidence type="ECO:0000256" key="1">
    <source>
        <dbReference type="ARBA" id="ARBA00022553"/>
    </source>
</evidence>
<feature type="domain" description="Response regulatory" evidence="4">
    <location>
        <begin position="133"/>
        <end position="251"/>
    </location>
</feature>
<dbReference type="Gene3D" id="3.40.50.2300">
    <property type="match status" value="2"/>
</dbReference>
<organism evidence="5 6">
    <name type="scientific">Marinobacter gudaonensis</name>
    <dbReference type="NCBI Taxonomy" id="375760"/>
    <lineage>
        <taxon>Bacteria</taxon>
        <taxon>Pseudomonadati</taxon>
        <taxon>Pseudomonadota</taxon>
        <taxon>Gammaproteobacteria</taxon>
        <taxon>Pseudomonadales</taxon>
        <taxon>Marinobacteraceae</taxon>
        <taxon>Marinobacter</taxon>
    </lineage>
</organism>
<dbReference type="Pfam" id="PF01627">
    <property type="entry name" value="Hpt"/>
    <property type="match status" value="1"/>
</dbReference>
<evidence type="ECO:0000259" key="4">
    <source>
        <dbReference type="PROSITE" id="PS50110"/>
    </source>
</evidence>
<dbReference type="PANTHER" id="PTHR44591:SF3">
    <property type="entry name" value="RESPONSE REGULATORY DOMAIN-CONTAINING PROTEIN"/>
    <property type="match status" value="1"/>
</dbReference>
<sequence length="392" mass="43496">MSDQNHSEPRAQLKALRAEYLRKLPERFQQLNRLVEAVPLEDPGPNRVATLNASLSLLAQEAHKLAGSAGTLGLAGVSTAARDLLSLAERWHEHPMDAASKKQRMSELVARMQASKDEPGTDAIELSTTGSRKIHIVDDDELVAQQMLTWLLEAGFDAEVYHSSSVYLDTFETLPSPQMILMDVAFGHDEAAGPDVIRQLRRRLGRMPAVVFLSVHDELAARLAALRAGASRYLVKPVSKTRILELAHEFAERRDMPRYRVMVVDDDKTALQFASIQLEQSGLEVHATSEPLKALDTARDIEPDVIILDIVMPGVSGTELAAILREDRRFDATPIVFLTTLSHQDEKTLSVALGGDDYILKPFDADYLTATVRSRAKRARRLRELLAQVSPD</sequence>
<dbReference type="Proteomes" id="UP000199290">
    <property type="component" value="Unassembled WGS sequence"/>
</dbReference>
<evidence type="ECO:0000256" key="3">
    <source>
        <dbReference type="PROSITE-ProRule" id="PRU00169"/>
    </source>
</evidence>
<name>A0A1I6H6K0_9GAMM</name>
<proteinExistence type="predicted"/>
<dbReference type="GO" id="GO:0004672">
    <property type="term" value="F:protein kinase activity"/>
    <property type="evidence" value="ECO:0007669"/>
    <property type="project" value="UniProtKB-ARBA"/>
</dbReference>
<dbReference type="PROSITE" id="PS50110">
    <property type="entry name" value="RESPONSE_REGULATORY"/>
    <property type="match status" value="2"/>
</dbReference>
<dbReference type="EMBL" id="FOYV01000001">
    <property type="protein sequence ID" value="SFR50000.1"/>
    <property type="molecule type" value="Genomic_DNA"/>
</dbReference>
<feature type="domain" description="Response regulatory" evidence="4">
    <location>
        <begin position="260"/>
        <end position="376"/>
    </location>
</feature>
<reference evidence="6" key="1">
    <citation type="submission" date="2016-10" db="EMBL/GenBank/DDBJ databases">
        <authorList>
            <person name="Varghese N."/>
            <person name="Submissions S."/>
        </authorList>
    </citation>
    <scope>NUCLEOTIDE SEQUENCE [LARGE SCALE GENOMIC DNA]</scope>
    <source>
        <strain evidence="6">CGMCC 1.6294</strain>
    </source>
</reference>
<dbReference type="InterPro" id="IPR001789">
    <property type="entry name" value="Sig_transdc_resp-reg_receiver"/>
</dbReference>
<accession>A0A1I6H6K0</accession>
<evidence type="ECO:0000313" key="5">
    <source>
        <dbReference type="EMBL" id="SFR50000.1"/>
    </source>
</evidence>